<evidence type="ECO:0000256" key="6">
    <source>
        <dbReference type="SAM" id="MobiDB-lite"/>
    </source>
</evidence>
<feature type="compositionally biased region" description="Polar residues" evidence="6">
    <location>
        <begin position="80"/>
        <end position="93"/>
    </location>
</feature>
<sequence>MLVLSRKRDERIRIGNNIEIMVVEIQGGRVRLGITAPSDIPVHRAEIAEQIRNAQSTSAPVDDQQKVHEGEDESDSESSPHQQQAHESGNQRPQRLYRTANSAYALG</sequence>
<evidence type="ECO:0000256" key="2">
    <source>
        <dbReference type="ARBA" id="ARBA00022491"/>
    </source>
</evidence>
<dbReference type="InterPro" id="IPR036107">
    <property type="entry name" value="CsrA_sf"/>
</dbReference>
<evidence type="ECO:0000256" key="1">
    <source>
        <dbReference type="ARBA" id="ARBA00022490"/>
    </source>
</evidence>
<dbReference type="Pfam" id="PF02599">
    <property type="entry name" value="CsrA"/>
    <property type="match status" value="1"/>
</dbReference>
<comment type="function">
    <text evidence="5">A translational regulator that binds mRNA to regulate translation initiation and/or mRNA stability. Usually binds in the 5'-UTR at or near the Shine-Dalgarno sequence preventing ribosome-binding, thus repressing translation. Its main target seems to be the major flagellin gene, while its function is anatagonized by FliW.</text>
</comment>
<dbReference type="KEGG" id="fmr:Fuma_01903"/>
<evidence type="ECO:0000256" key="3">
    <source>
        <dbReference type="ARBA" id="ARBA00022845"/>
    </source>
</evidence>
<comment type="similarity">
    <text evidence="5">Belongs to the CsrA/RsmA family.</text>
</comment>
<dbReference type="FunFam" id="2.60.40.4380:FF:000002">
    <property type="entry name" value="Translational regulator CsrA"/>
    <property type="match status" value="1"/>
</dbReference>
<dbReference type="GO" id="GO:0045947">
    <property type="term" value="P:negative regulation of translational initiation"/>
    <property type="evidence" value="ECO:0007669"/>
    <property type="project" value="UniProtKB-UniRule"/>
</dbReference>
<evidence type="ECO:0000313" key="8">
    <source>
        <dbReference type="Proteomes" id="UP000187735"/>
    </source>
</evidence>
<dbReference type="Proteomes" id="UP000187735">
    <property type="component" value="Chromosome"/>
</dbReference>
<protein>
    <recommendedName>
        <fullName evidence="5">Translational regulator CsrA</fullName>
    </recommendedName>
</protein>
<dbReference type="OrthoDB" id="289081at2"/>
<dbReference type="Gene3D" id="2.60.40.4380">
    <property type="entry name" value="Translational regulator CsrA"/>
    <property type="match status" value="1"/>
</dbReference>
<dbReference type="GO" id="GO:0044781">
    <property type="term" value="P:bacterial-type flagellum organization"/>
    <property type="evidence" value="ECO:0007669"/>
    <property type="project" value="UniProtKB-KW"/>
</dbReference>
<dbReference type="HAMAP" id="MF_00167">
    <property type="entry name" value="CsrA"/>
    <property type="match status" value="1"/>
</dbReference>
<dbReference type="RefSeq" id="WP_077023935.1">
    <property type="nucleotide sequence ID" value="NZ_CP017641.1"/>
</dbReference>
<dbReference type="GO" id="GO:0005829">
    <property type="term" value="C:cytosol"/>
    <property type="evidence" value="ECO:0007669"/>
    <property type="project" value="TreeGrafter"/>
</dbReference>
<keyword evidence="3 5" id="KW-0810">Translation regulation</keyword>
<comment type="subcellular location">
    <subcellularLocation>
        <location evidence="5">Cytoplasm</location>
    </subcellularLocation>
</comment>
<gene>
    <name evidence="5" type="primary">csrA</name>
    <name evidence="7" type="ORF">Fuma_01903</name>
</gene>
<dbReference type="EMBL" id="CP017641">
    <property type="protein sequence ID" value="APZ92293.1"/>
    <property type="molecule type" value="Genomic_DNA"/>
</dbReference>
<dbReference type="NCBIfam" id="TIGR00202">
    <property type="entry name" value="csrA"/>
    <property type="match status" value="1"/>
</dbReference>
<keyword evidence="2 5" id="KW-0678">Repressor</keyword>
<reference evidence="7 8" key="1">
    <citation type="journal article" date="2016" name="Front. Microbiol.">
        <title>Fuerstia marisgermanicae gen. nov., sp. nov., an Unusual Member of the Phylum Planctomycetes from the German Wadden Sea.</title>
        <authorList>
            <person name="Kohn T."/>
            <person name="Heuer A."/>
            <person name="Jogler M."/>
            <person name="Vollmers J."/>
            <person name="Boedeker C."/>
            <person name="Bunk B."/>
            <person name="Rast P."/>
            <person name="Borchert D."/>
            <person name="Glockner I."/>
            <person name="Freese H.M."/>
            <person name="Klenk H.P."/>
            <person name="Overmann J."/>
            <person name="Kaster A.K."/>
            <person name="Rohde M."/>
            <person name="Wiegand S."/>
            <person name="Jogler C."/>
        </authorList>
    </citation>
    <scope>NUCLEOTIDE SEQUENCE [LARGE SCALE GENOMIC DNA]</scope>
    <source>
        <strain evidence="7 8">NH11</strain>
    </source>
</reference>
<proteinExistence type="inferred from homology"/>
<dbReference type="SUPFAM" id="SSF117130">
    <property type="entry name" value="CsrA-like"/>
    <property type="match status" value="1"/>
</dbReference>
<dbReference type="GO" id="GO:0006109">
    <property type="term" value="P:regulation of carbohydrate metabolic process"/>
    <property type="evidence" value="ECO:0007669"/>
    <property type="project" value="InterPro"/>
</dbReference>
<dbReference type="PANTHER" id="PTHR34984">
    <property type="entry name" value="CARBON STORAGE REGULATOR"/>
    <property type="match status" value="1"/>
</dbReference>
<comment type="subunit">
    <text evidence="5">Homodimer; the beta-strands of each monomer intercalate to form a hydrophobic core, while the alpha-helices form wings that extend away from the core.</text>
</comment>
<organism evidence="7 8">
    <name type="scientific">Fuerstiella marisgermanici</name>
    <dbReference type="NCBI Taxonomy" id="1891926"/>
    <lineage>
        <taxon>Bacteria</taxon>
        <taxon>Pseudomonadati</taxon>
        <taxon>Planctomycetota</taxon>
        <taxon>Planctomycetia</taxon>
        <taxon>Planctomycetales</taxon>
        <taxon>Planctomycetaceae</taxon>
        <taxon>Fuerstiella</taxon>
    </lineage>
</organism>
<evidence type="ECO:0000256" key="4">
    <source>
        <dbReference type="ARBA" id="ARBA00022884"/>
    </source>
</evidence>
<dbReference type="GO" id="GO:1902208">
    <property type="term" value="P:regulation of bacterial-type flagellum assembly"/>
    <property type="evidence" value="ECO:0007669"/>
    <property type="project" value="UniProtKB-UniRule"/>
</dbReference>
<dbReference type="GO" id="GO:0048027">
    <property type="term" value="F:mRNA 5'-UTR binding"/>
    <property type="evidence" value="ECO:0007669"/>
    <property type="project" value="UniProtKB-UniRule"/>
</dbReference>
<dbReference type="AlphaFoldDB" id="A0A1P8WE05"/>
<dbReference type="GO" id="GO:0006402">
    <property type="term" value="P:mRNA catabolic process"/>
    <property type="evidence" value="ECO:0007669"/>
    <property type="project" value="InterPro"/>
</dbReference>
<keyword evidence="1 5" id="KW-0963">Cytoplasm</keyword>
<keyword evidence="8" id="KW-1185">Reference proteome</keyword>
<evidence type="ECO:0000313" key="7">
    <source>
        <dbReference type="EMBL" id="APZ92293.1"/>
    </source>
</evidence>
<evidence type="ECO:0000256" key="5">
    <source>
        <dbReference type="HAMAP-Rule" id="MF_00167"/>
    </source>
</evidence>
<accession>A0A1P8WE05</accession>
<keyword evidence="4 5" id="KW-0694">RNA-binding</keyword>
<dbReference type="PANTHER" id="PTHR34984:SF1">
    <property type="entry name" value="CARBON STORAGE REGULATOR"/>
    <property type="match status" value="1"/>
</dbReference>
<keyword evidence="5" id="KW-1005">Bacterial flagellum biogenesis</keyword>
<dbReference type="InterPro" id="IPR003751">
    <property type="entry name" value="CsrA"/>
</dbReference>
<feature type="region of interest" description="Disordered" evidence="6">
    <location>
        <begin position="51"/>
        <end position="107"/>
    </location>
</feature>
<name>A0A1P8WE05_9PLAN</name>
<dbReference type="STRING" id="1891926.Fuma_01903"/>